<keyword evidence="7" id="KW-0175">Coiled coil</keyword>
<dbReference type="PANTHER" id="PTHR37485:SF1">
    <property type="entry name" value="CELL DIVISION PROTEIN FTSB"/>
    <property type="match status" value="1"/>
</dbReference>
<dbReference type="Proteomes" id="UP000178943">
    <property type="component" value="Unassembled WGS sequence"/>
</dbReference>
<evidence type="ECO:0000256" key="8">
    <source>
        <dbReference type="SAM" id="Phobius"/>
    </source>
</evidence>
<feature type="transmembrane region" description="Helical" evidence="8">
    <location>
        <begin position="21"/>
        <end position="38"/>
    </location>
</feature>
<evidence type="ECO:0000256" key="5">
    <source>
        <dbReference type="ARBA" id="ARBA00023136"/>
    </source>
</evidence>
<feature type="coiled-coil region" evidence="7">
    <location>
        <begin position="46"/>
        <end position="87"/>
    </location>
</feature>
<keyword evidence="3 8" id="KW-0812">Transmembrane</keyword>
<evidence type="ECO:0000256" key="3">
    <source>
        <dbReference type="ARBA" id="ARBA00022692"/>
    </source>
</evidence>
<keyword evidence="6" id="KW-0131">Cell cycle</keyword>
<dbReference type="InterPro" id="IPR007060">
    <property type="entry name" value="FtsL/DivIC"/>
</dbReference>
<dbReference type="Pfam" id="PF04977">
    <property type="entry name" value="DivIC"/>
    <property type="match status" value="1"/>
</dbReference>
<keyword evidence="2" id="KW-0132">Cell division</keyword>
<comment type="caution">
    <text evidence="9">The sequence shown here is derived from an EMBL/GenBank/DDBJ whole genome shotgun (WGS) entry which is preliminary data.</text>
</comment>
<organism evidence="9 10">
    <name type="scientific">Candidatus Fischerbacteria bacterium RBG_13_37_8</name>
    <dbReference type="NCBI Taxonomy" id="1817863"/>
    <lineage>
        <taxon>Bacteria</taxon>
        <taxon>Candidatus Fischeribacteriota</taxon>
    </lineage>
</organism>
<evidence type="ECO:0000256" key="7">
    <source>
        <dbReference type="SAM" id="Coils"/>
    </source>
</evidence>
<evidence type="ECO:0000256" key="2">
    <source>
        <dbReference type="ARBA" id="ARBA00022618"/>
    </source>
</evidence>
<evidence type="ECO:0000256" key="4">
    <source>
        <dbReference type="ARBA" id="ARBA00022989"/>
    </source>
</evidence>
<keyword evidence="1" id="KW-1003">Cell membrane</keyword>
<evidence type="ECO:0000313" key="9">
    <source>
        <dbReference type="EMBL" id="OGF63572.1"/>
    </source>
</evidence>
<proteinExistence type="predicted"/>
<keyword evidence="5 8" id="KW-0472">Membrane</keyword>
<dbReference type="GO" id="GO:0043093">
    <property type="term" value="P:FtsZ-dependent cytokinesis"/>
    <property type="evidence" value="ECO:0007669"/>
    <property type="project" value="TreeGrafter"/>
</dbReference>
<evidence type="ECO:0000256" key="6">
    <source>
        <dbReference type="ARBA" id="ARBA00023306"/>
    </source>
</evidence>
<name>A0A1F5VJH3_9BACT</name>
<sequence>MREERQKGLLKEKKYSRYRKIFLAVIAFFLIVLAQGIFGDKGFMVLLEARKAKESLNSEIKRLEAENNRLRKEIMDLKNNKFAIEKKAREKLLYSNDGEIIVLTPPAEEEQK</sequence>
<dbReference type="InterPro" id="IPR023081">
    <property type="entry name" value="Cell_div_FtsB"/>
</dbReference>
<keyword evidence="4 8" id="KW-1133">Transmembrane helix</keyword>
<evidence type="ECO:0008006" key="11">
    <source>
        <dbReference type="Google" id="ProtNLM"/>
    </source>
</evidence>
<dbReference type="PANTHER" id="PTHR37485">
    <property type="entry name" value="CELL DIVISION PROTEIN FTSB"/>
    <property type="match status" value="1"/>
</dbReference>
<evidence type="ECO:0000313" key="10">
    <source>
        <dbReference type="Proteomes" id="UP000178943"/>
    </source>
</evidence>
<accession>A0A1F5VJH3</accession>
<dbReference type="GO" id="GO:0030428">
    <property type="term" value="C:cell septum"/>
    <property type="evidence" value="ECO:0007669"/>
    <property type="project" value="TreeGrafter"/>
</dbReference>
<protein>
    <recommendedName>
        <fullName evidence="11">Cell division protein FtsB</fullName>
    </recommendedName>
</protein>
<dbReference type="AlphaFoldDB" id="A0A1F5VJH3"/>
<reference evidence="9 10" key="1">
    <citation type="journal article" date="2016" name="Nat. Commun.">
        <title>Thousands of microbial genomes shed light on interconnected biogeochemical processes in an aquifer system.</title>
        <authorList>
            <person name="Anantharaman K."/>
            <person name="Brown C.T."/>
            <person name="Hug L.A."/>
            <person name="Sharon I."/>
            <person name="Castelle C.J."/>
            <person name="Probst A.J."/>
            <person name="Thomas B.C."/>
            <person name="Singh A."/>
            <person name="Wilkins M.J."/>
            <person name="Karaoz U."/>
            <person name="Brodie E.L."/>
            <person name="Williams K.H."/>
            <person name="Hubbard S.S."/>
            <person name="Banfield J.F."/>
        </authorList>
    </citation>
    <scope>NUCLEOTIDE SEQUENCE [LARGE SCALE GENOMIC DNA]</scope>
</reference>
<gene>
    <name evidence="9" type="ORF">A2Y62_22215</name>
</gene>
<dbReference type="STRING" id="1817863.A2Y62_22215"/>
<evidence type="ECO:0000256" key="1">
    <source>
        <dbReference type="ARBA" id="ARBA00022475"/>
    </source>
</evidence>
<dbReference type="EMBL" id="MFGW01000162">
    <property type="protein sequence ID" value="OGF63572.1"/>
    <property type="molecule type" value="Genomic_DNA"/>
</dbReference>